<evidence type="ECO:0000256" key="10">
    <source>
        <dbReference type="ARBA" id="ARBA00023180"/>
    </source>
</evidence>
<dbReference type="InterPro" id="IPR022700">
    <property type="entry name" value="CLIP"/>
</dbReference>
<dbReference type="InterPro" id="IPR033116">
    <property type="entry name" value="TRYPSIN_SER"/>
</dbReference>
<dbReference type="STRING" id="41427.A0A182IWC1"/>
<evidence type="ECO:0000256" key="2">
    <source>
        <dbReference type="ARBA" id="ARBA00022525"/>
    </source>
</evidence>
<protein>
    <recommendedName>
        <fullName evidence="13">CLIP domain-containing serine protease</fullName>
        <ecNumber evidence="12">3.4.21.-</ecNumber>
    </recommendedName>
</protein>
<dbReference type="InterPro" id="IPR018114">
    <property type="entry name" value="TRYPSIN_HIS"/>
</dbReference>
<keyword evidence="4 12" id="KW-0645">Protease</keyword>
<dbReference type="VEuPathDB" id="VectorBase:AATE006733"/>
<comment type="similarity">
    <text evidence="11 13">Belongs to the peptidase S1 family. CLIP subfamily.</text>
</comment>
<dbReference type="GO" id="GO:0006508">
    <property type="term" value="P:proteolysis"/>
    <property type="evidence" value="ECO:0007669"/>
    <property type="project" value="UniProtKB-KW"/>
</dbReference>
<dbReference type="GO" id="GO:0045087">
    <property type="term" value="P:innate immune response"/>
    <property type="evidence" value="ECO:0007669"/>
    <property type="project" value="UniProtKB-KW"/>
</dbReference>
<evidence type="ECO:0000256" key="11">
    <source>
        <dbReference type="ARBA" id="ARBA00024195"/>
    </source>
</evidence>
<organism evidence="14">
    <name type="scientific">Anopheles atroparvus</name>
    <name type="common">European mosquito</name>
    <dbReference type="NCBI Taxonomy" id="41427"/>
    <lineage>
        <taxon>Eukaryota</taxon>
        <taxon>Metazoa</taxon>
        <taxon>Ecdysozoa</taxon>
        <taxon>Arthropoda</taxon>
        <taxon>Hexapoda</taxon>
        <taxon>Insecta</taxon>
        <taxon>Pterygota</taxon>
        <taxon>Neoptera</taxon>
        <taxon>Endopterygota</taxon>
        <taxon>Diptera</taxon>
        <taxon>Nematocera</taxon>
        <taxon>Culicoidea</taxon>
        <taxon>Culicidae</taxon>
        <taxon>Anophelinae</taxon>
        <taxon>Anopheles</taxon>
    </lineage>
</organism>
<dbReference type="EnsemblMetazoa" id="AATE006733-RA">
    <property type="protein sequence ID" value="AATE006733-PA.1"/>
    <property type="gene ID" value="AATE006733"/>
</dbReference>
<dbReference type="InterPro" id="IPR001314">
    <property type="entry name" value="Peptidase_S1A"/>
</dbReference>
<keyword evidence="9" id="KW-1015">Disulfide bond</keyword>
<dbReference type="AlphaFoldDB" id="A0A182IWC1"/>
<keyword evidence="5 13" id="KW-0732">Signal</keyword>
<dbReference type="FunFam" id="2.40.10.10:FF:000028">
    <property type="entry name" value="Serine protease easter"/>
    <property type="match status" value="1"/>
</dbReference>
<dbReference type="SUPFAM" id="SSF50494">
    <property type="entry name" value="Trypsin-like serine proteases"/>
    <property type="match status" value="1"/>
</dbReference>
<evidence type="ECO:0000256" key="1">
    <source>
        <dbReference type="ARBA" id="ARBA00004239"/>
    </source>
</evidence>
<keyword evidence="10" id="KW-0325">Glycoprotein</keyword>
<dbReference type="PROSITE" id="PS51888">
    <property type="entry name" value="CLIP"/>
    <property type="match status" value="1"/>
</dbReference>
<feature type="chain" id="PRO_5036529341" description="CLIP domain-containing serine protease" evidence="13">
    <location>
        <begin position="21"/>
        <end position="386"/>
    </location>
</feature>
<dbReference type="PROSITE" id="PS50240">
    <property type="entry name" value="TRYPSIN_DOM"/>
    <property type="match status" value="1"/>
</dbReference>
<evidence type="ECO:0000256" key="5">
    <source>
        <dbReference type="ARBA" id="ARBA00022729"/>
    </source>
</evidence>
<dbReference type="InterPro" id="IPR001254">
    <property type="entry name" value="Trypsin_dom"/>
</dbReference>
<evidence type="ECO:0000256" key="9">
    <source>
        <dbReference type="ARBA" id="ARBA00023157"/>
    </source>
</evidence>
<evidence type="ECO:0000256" key="4">
    <source>
        <dbReference type="ARBA" id="ARBA00022670"/>
    </source>
</evidence>
<comment type="subcellular location">
    <subcellularLocation>
        <location evidence="1">Secreted</location>
        <location evidence="1">Extracellular space</location>
    </subcellularLocation>
</comment>
<dbReference type="Gene3D" id="3.30.1640.30">
    <property type="match status" value="1"/>
</dbReference>
<evidence type="ECO:0000256" key="6">
    <source>
        <dbReference type="ARBA" id="ARBA00022801"/>
    </source>
</evidence>
<keyword evidence="6 12" id="KW-0378">Hydrolase</keyword>
<accession>A0A182IWC1</accession>
<keyword evidence="7 12" id="KW-0720">Serine protease</keyword>
<dbReference type="Gene3D" id="2.40.10.10">
    <property type="entry name" value="Trypsin-like serine proteases"/>
    <property type="match status" value="2"/>
</dbReference>
<evidence type="ECO:0000256" key="7">
    <source>
        <dbReference type="ARBA" id="ARBA00022825"/>
    </source>
</evidence>
<dbReference type="GO" id="GO:0005576">
    <property type="term" value="C:extracellular region"/>
    <property type="evidence" value="ECO:0007669"/>
    <property type="project" value="UniProtKB-SubCell"/>
</dbReference>
<evidence type="ECO:0000313" key="14">
    <source>
        <dbReference type="EnsemblMetazoa" id="AATE006733-PA.1"/>
    </source>
</evidence>
<keyword evidence="2 13" id="KW-0964">Secreted</keyword>
<evidence type="ECO:0000256" key="12">
    <source>
        <dbReference type="RuleBase" id="RU363034"/>
    </source>
</evidence>
<feature type="signal peptide" evidence="13">
    <location>
        <begin position="1"/>
        <end position="20"/>
    </location>
</feature>
<dbReference type="PROSITE" id="PS00135">
    <property type="entry name" value="TRYPSIN_SER"/>
    <property type="match status" value="1"/>
</dbReference>
<dbReference type="Pfam" id="PF00089">
    <property type="entry name" value="Trypsin"/>
    <property type="match status" value="1"/>
</dbReference>
<evidence type="ECO:0000256" key="8">
    <source>
        <dbReference type="ARBA" id="ARBA00022859"/>
    </source>
</evidence>
<dbReference type="SMART" id="SM00680">
    <property type="entry name" value="CLIP"/>
    <property type="match status" value="1"/>
</dbReference>
<dbReference type="CDD" id="cd00190">
    <property type="entry name" value="Tryp_SPc"/>
    <property type="match status" value="1"/>
</dbReference>
<evidence type="ECO:0000256" key="13">
    <source>
        <dbReference type="RuleBase" id="RU366078"/>
    </source>
</evidence>
<evidence type="ECO:0000256" key="3">
    <source>
        <dbReference type="ARBA" id="ARBA00022588"/>
    </source>
</evidence>
<sequence length="386" mass="42211">MVRGWSHAWLLAGLAAVAFGETEVENDECTTPGGVPGRCVPVRECEYVREILRRQAHYTNDTEYVETLRCGIRAGRLPLVCCPRLKNDDLCGPVHFPERIIGGEESSIVEFPWMVLLRFEARNKKIHANCAGSLIGGRFVLTAAHCFASAQKKGWKLVSVRVAEWNYMNYRGRKDCKVLPGFNESICRMDYEIARYTIHPGYKVNYAVHINDIALIELVTDVKFDGVVKPICLPLDDVKLPQPDGLITDYIAAGWGSTSPGAGMNHRLMKVELNWFDSVRCEKVFPIPSGTGISEVHICAGGVHGQDTCHGDSGGPLMQEHAGATFLVGITSFGWPKCGKEGIPGVYTNDNPLELLVESSGDPCSSGVDHGQVLAFAAGVSVVTMF</sequence>
<dbReference type="InterPro" id="IPR009003">
    <property type="entry name" value="Peptidase_S1_PA"/>
</dbReference>
<dbReference type="PRINTS" id="PR00722">
    <property type="entry name" value="CHYMOTRYPSIN"/>
</dbReference>
<dbReference type="PROSITE" id="PS00134">
    <property type="entry name" value="TRYPSIN_HIS"/>
    <property type="match status" value="1"/>
</dbReference>
<dbReference type="InterPro" id="IPR043504">
    <property type="entry name" value="Peptidase_S1_PA_chymotrypsin"/>
</dbReference>
<dbReference type="Pfam" id="PF12032">
    <property type="entry name" value="CLIP"/>
    <property type="match status" value="1"/>
</dbReference>
<reference evidence="14" key="1">
    <citation type="submission" date="2022-08" db="UniProtKB">
        <authorList>
            <consortium name="EnsemblMetazoa"/>
        </authorList>
    </citation>
    <scope>IDENTIFICATION</scope>
    <source>
        <strain evidence="14">EBRO</strain>
    </source>
</reference>
<comment type="domain">
    <text evidence="13">The clip domain consists of 35-55 residues which are 'knitted' together usually by 3 conserved disulfide bonds forming a clip-like compact structure.</text>
</comment>
<dbReference type="EC" id="3.4.21.-" evidence="12"/>
<keyword evidence="8" id="KW-0391">Immunity</keyword>
<dbReference type="SMART" id="SM00020">
    <property type="entry name" value="Tryp_SPc"/>
    <property type="match status" value="1"/>
</dbReference>
<dbReference type="FunFam" id="2.40.10.10:FF:000036">
    <property type="entry name" value="Trypsin beta"/>
    <property type="match status" value="1"/>
</dbReference>
<dbReference type="PANTHER" id="PTHR24256">
    <property type="entry name" value="TRYPTASE-RELATED"/>
    <property type="match status" value="1"/>
</dbReference>
<proteinExistence type="inferred from homology"/>
<dbReference type="InterPro" id="IPR038565">
    <property type="entry name" value="CLIP_sf"/>
</dbReference>
<keyword evidence="3" id="KW-0399">Innate immunity</keyword>
<dbReference type="InterPro" id="IPR051487">
    <property type="entry name" value="Ser/Thr_Proteases_Immune/Dev"/>
</dbReference>
<name>A0A182IWC1_ANOAO</name>
<dbReference type="GO" id="GO:0004252">
    <property type="term" value="F:serine-type endopeptidase activity"/>
    <property type="evidence" value="ECO:0007669"/>
    <property type="project" value="UniProtKB-UniRule"/>
</dbReference>